<dbReference type="GO" id="GO:0005536">
    <property type="term" value="F:D-glucose binding"/>
    <property type="evidence" value="ECO:0007669"/>
    <property type="project" value="InterPro"/>
</dbReference>
<feature type="transmembrane region" description="Helical" evidence="3">
    <location>
        <begin position="146"/>
        <end position="168"/>
    </location>
</feature>
<evidence type="ECO:0000313" key="4">
    <source>
        <dbReference type="EMBL" id="CAE0047893.1"/>
    </source>
</evidence>
<dbReference type="GO" id="GO:0005524">
    <property type="term" value="F:ATP binding"/>
    <property type="evidence" value="ECO:0007669"/>
    <property type="project" value="InterPro"/>
</dbReference>
<dbReference type="GO" id="GO:0006096">
    <property type="term" value="P:glycolytic process"/>
    <property type="evidence" value="ECO:0007669"/>
    <property type="project" value="InterPro"/>
</dbReference>
<dbReference type="EMBL" id="HBHW01020425">
    <property type="protein sequence ID" value="CAE0047893.1"/>
    <property type="molecule type" value="Transcribed_RNA"/>
</dbReference>
<evidence type="ECO:0000256" key="1">
    <source>
        <dbReference type="ARBA" id="ARBA00022679"/>
    </source>
</evidence>
<dbReference type="AlphaFoldDB" id="A0A7S2ZQI9"/>
<protein>
    <submittedName>
        <fullName evidence="4">Uncharacterized protein</fullName>
    </submittedName>
</protein>
<dbReference type="PANTHER" id="PTHR47363">
    <property type="entry name" value="GLUCOKINASE"/>
    <property type="match status" value="1"/>
</dbReference>
<evidence type="ECO:0000256" key="3">
    <source>
        <dbReference type="SAM" id="Phobius"/>
    </source>
</evidence>
<dbReference type="InterPro" id="IPR003836">
    <property type="entry name" value="Glucokinase"/>
</dbReference>
<evidence type="ECO:0000256" key="2">
    <source>
        <dbReference type="ARBA" id="ARBA00022777"/>
    </source>
</evidence>
<dbReference type="Gene3D" id="3.40.367.20">
    <property type="match status" value="1"/>
</dbReference>
<keyword evidence="3" id="KW-0812">Transmembrane</keyword>
<gene>
    <name evidence="4" type="ORF">RMAR00112_LOCUS15874</name>
</gene>
<reference evidence="4" key="1">
    <citation type="submission" date="2021-01" db="EMBL/GenBank/DDBJ databases">
        <authorList>
            <person name="Corre E."/>
            <person name="Pelletier E."/>
            <person name="Niang G."/>
            <person name="Scheremetjew M."/>
            <person name="Finn R."/>
            <person name="Kale V."/>
            <person name="Holt S."/>
            <person name="Cochrane G."/>
            <person name="Meng A."/>
            <person name="Brown T."/>
            <person name="Cohen L."/>
        </authorList>
    </citation>
    <scope>NUCLEOTIDE SEQUENCE</scope>
    <source>
        <strain evidence="4">CCMP 769</strain>
    </source>
</reference>
<keyword evidence="1" id="KW-0808">Transferase</keyword>
<proteinExistence type="predicted"/>
<keyword evidence="3" id="KW-1133">Transmembrane helix</keyword>
<accession>A0A7S2ZQI9</accession>
<keyword evidence="2" id="KW-0418">Kinase</keyword>
<sequence length="180" mass="19199">MEFVFEVYGTEAGSVALKFLPYGGLYIAGSLAPRNIERLTGQDSSFMKAAINKGRVSPALKNIPIKVVMCEDLGMRGSQLLSYRIFLESKPPTIPAQLSSATDVLETTANPDIPAIRKSDGYADGPYKEPHIALTLPARHAMDITFIAEIAVASSIAASIALIIGFGARSLTRIDLAKGS</sequence>
<name>A0A7S2ZQI9_9RHOD</name>
<dbReference type="PANTHER" id="PTHR47363:SF1">
    <property type="entry name" value="GLUCOKINASE"/>
    <property type="match status" value="1"/>
</dbReference>
<keyword evidence="3" id="KW-0472">Membrane</keyword>
<dbReference type="Pfam" id="PF02685">
    <property type="entry name" value="Glucokinase"/>
    <property type="match status" value="1"/>
</dbReference>
<organism evidence="4">
    <name type="scientific">Rhodosorus marinus</name>
    <dbReference type="NCBI Taxonomy" id="101924"/>
    <lineage>
        <taxon>Eukaryota</taxon>
        <taxon>Rhodophyta</taxon>
        <taxon>Stylonematophyceae</taxon>
        <taxon>Stylonematales</taxon>
        <taxon>Stylonemataceae</taxon>
        <taxon>Rhodosorus</taxon>
    </lineage>
</organism>
<dbReference type="GO" id="GO:0004340">
    <property type="term" value="F:glucokinase activity"/>
    <property type="evidence" value="ECO:0007669"/>
    <property type="project" value="InterPro"/>
</dbReference>